<protein>
    <submittedName>
        <fullName evidence="8">RagB/SusD family nutrient uptake outer membrane protein</fullName>
    </submittedName>
</protein>
<evidence type="ECO:0000256" key="2">
    <source>
        <dbReference type="ARBA" id="ARBA00006275"/>
    </source>
</evidence>
<evidence type="ECO:0000313" key="9">
    <source>
        <dbReference type="Proteomes" id="UP000468388"/>
    </source>
</evidence>
<comment type="subcellular location">
    <subcellularLocation>
        <location evidence="1">Cell outer membrane</location>
    </subcellularLocation>
</comment>
<evidence type="ECO:0000259" key="7">
    <source>
        <dbReference type="Pfam" id="PF14322"/>
    </source>
</evidence>
<evidence type="ECO:0000313" key="8">
    <source>
        <dbReference type="EMBL" id="MVT41415.1"/>
    </source>
</evidence>
<dbReference type="InterPro" id="IPR012944">
    <property type="entry name" value="SusD_RagB_dom"/>
</dbReference>
<dbReference type="EMBL" id="WRXO01000003">
    <property type="protein sequence ID" value="MVT41415.1"/>
    <property type="molecule type" value="Genomic_DNA"/>
</dbReference>
<organism evidence="8 9">
    <name type="scientific">Chitinophaga oryziterrae</name>
    <dbReference type="NCBI Taxonomy" id="1031224"/>
    <lineage>
        <taxon>Bacteria</taxon>
        <taxon>Pseudomonadati</taxon>
        <taxon>Bacteroidota</taxon>
        <taxon>Chitinophagia</taxon>
        <taxon>Chitinophagales</taxon>
        <taxon>Chitinophagaceae</taxon>
        <taxon>Chitinophaga</taxon>
    </lineage>
</organism>
<dbReference type="OrthoDB" id="697229at2"/>
<evidence type="ECO:0000256" key="5">
    <source>
        <dbReference type="ARBA" id="ARBA00023237"/>
    </source>
</evidence>
<dbReference type="RefSeq" id="WP_157300044.1">
    <property type="nucleotide sequence ID" value="NZ_BAAAZB010000025.1"/>
</dbReference>
<comment type="caution">
    <text evidence="8">The sequence shown here is derived from an EMBL/GenBank/DDBJ whole genome shotgun (WGS) entry which is preliminary data.</text>
</comment>
<dbReference type="Proteomes" id="UP000468388">
    <property type="component" value="Unassembled WGS sequence"/>
</dbReference>
<dbReference type="GO" id="GO:0009279">
    <property type="term" value="C:cell outer membrane"/>
    <property type="evidence" value="ECO:0007669"/>
    <property type="project" value="UniProtKB-SubCell"/>
</dbReference>
<evidence type="ECO:0000256" key="1">
    <source>
        <dbReference type="ARBA" id="ARBA00004442"/>
    </source>
</evidence>
<sequence length="451" mass="50720">MKRAIYFLMVIVLTTGCRKYVEIDQIGNRVLKYTKDYRALLDNSSVLEGGFGLPIYSNDDTRFMDTTRQVAMIDINRNAYSWQAQYWSDTQSDVDWEKLYKAIYVCNEATDGVMASENGTDALKKQLYAEALVHRAYAYWCLVNIYAKQYDSTTAASDLGVPLLLTPDLYASLKRASVATVYNQITSDLLAAVNDLPALPDYNTRPSKAAVYALLARTYLCKRDFSNARTYADQALSLQSGLLNLPTYVGNTAAIPYRLADPEVIFSKINTYGYTGIQLDTALLNLLGTKDARYTLFVKPGGNFYPTFVGYGYWRYKYSQEGNYFCQGPSVPEMMLIKAECAARADDAATAIGILNTLRQQRFAAADYADLATGTAADALKSVVAERRREFFGTGLRWIDQKRYNKDAALQVTVTRTLNHQDYTLTPNSNRYVFPIGTKYILLNPEIEQNP</sequence>
<proteinExistence type="inferred from homology"/>
<keyword evidence="9" id="KW-1185">Reference proteome</keyword>
<dbReference type="SUPFAM" id="SSF48452">
    <property type="entry name" value="TPR-like"/>
    <property type="match status" value="1"/>
</dbReference>
<evidence type="ECO:0000259" key="6">
    <source>
        <dbReference type="Pfam" id="PF07980"/>
    </source>
</evidence>
<dbReference type="Gene3D" id="1.25.40.390">
    <property type="match status" value="2"/>
</dbReference>
<dbReference type="InterPro" id="IPR033985">
    <property type="entry name" value="SusD-like_N"/>
</dbReference>
<keyword evidence="4" id="KW-0472">Membrane</keyword>
<reference evidence="8 9" key="1">
    <citation type="submission" date="2019-12" db="EMBL/GenBank/DDBJ databases">
        <title>The draft genomic sequence of strain Chitinophaga oryziterrae JCM 16595.</title>
        <authorList>
            <person name="Zhang X."/>
        </authorList>
    </citation>
    <scope>NUCLEOTIDE SEQUENCE [LARGE SCALE GENOMIC DNA]</scope>
    <source>
        <strain evidence="8 9">JCM 16595</strain>
    </source>
</reference>
<gene>
    <name evidence="8" type="ORF">GO495_12535</name>
</gene>
<accession>A0A6N8J810</accession>
<feature type="domain" description="SusD-like N-terminal" evidence="7">
    <location>
        <begin position="61"/>
        <end position="220"/>
    </location>
</feature>
<feature type="domain" description="RagB/SusD" evidence="6">
    <location>
        <begin position="333"/>
        <end position="451"/>
    </location>
</feature>
<comment type="similarity">
    <text evidence="2">Belongs to the SusD family.</text>
</comment>
<keyword evidence="3" id="KW-0732">Signal</keyword>
<name>A0A6N8J810_9BACT</name>
<evidence type="ECO:0000256" key="4">
    <source>
        <dbReference type="ARBA" id="ARBA00023136"/>
    </source>
</evidence>
<evidence type="ECO:0000256" key="3">
    <source>
        <dbReference type="ARBA" id="ARBA00022729"/>
    </source>
</evidence>
<dbReference type="Pfam" id="PF07980">
    <property type="entry name" value="SusD_RagB"/>
    <property type="match status" value="1"/>
</dbReference>
<dbReference type="InterPro" id="IPR011990">
    <property type="entry name" value="TPR-like_helical_dom_sf"/>
</dbReference>
<dbReference type="Pfam" id="PF14322">
    <property type="entry name" value="SusD-like_3"/>
    <property type="match status" value="1"/>
</dbReference>
<dbReference type="AlphaFoldDB" id="A0A6N8J810"/>
<dbReference type="PROSITE" id="PS51257">
    <property type="entry name" value="PROKAR_LIPOPROTEIN"/>
    <property type="match status" value="1"/>
</dbReference>
<keyword evidence="5" id="KW-0998">Cell outer membrane</keyword>